<protein>
    <submittedName>
        <fullName evidence="7">14090_t:CDS:1</fullName>
    </submittedName>
</protein>
<dbReference type="OrthoDB" id="10267182at2759"/>
<proteinExistence type="predicted"/>
<evidence type="ECO:0000313" key="8">
    <source>
        <dbReference type="Proteomes" id="UP000789570"/>
    </source>
</evidence>
<dbReference type="GO" id="GO:0046872">
    <property type="term" value="F:metal ion binding"/>
    <property type="evidence" value="ECO:0007669"/>
    <property type="project" value="UniProtKB-KW"/>
</dbReference>
<evidence type="ECO:0000256" key="2">
    <source>
        <dbReference type="ARBA" id="ARBA00022723"/>
    </source>
</evidence>
<keyword evidence="4 6" id="KW-0460">Magnesium</keyword>
<evidence type="ECO:0000256" key="6">
    <source>
        <dbReference type="PIRSR" id="PIRSR031051-3"/>
    </source>
</evidence>
<feature type="binding site" evidence="5">
    <location>
        <position position="84"/>
    </location>
    <ligand>
        <name>substrate</name>
    </ligand>
</feature>
<feature type="binding site" evidence="6">
    <location>
        <position position="166"/>
    </location>
    <ligand>
        <name>Mg(2+)</name>
        <dbReference type="ChEBI" id="CHEBI:18420"/>
    </ligand>
</feature>
<evidence type="ECO:0000313" key="7">
    <source>
        <dbReference type="EMBL" id="CAG8602482.1"/>
    </source>
</evidence>
<dbReference type="Proteomes" id="UP000789570">
    <property type="component" value="Unassembled WGS sequence"/>
</dbReference>
<dbReference type="Pfam" id="PF06888">
    <property type="entry name" value="Put_Phosphatase"/>
    <property type="match status" value="1"/>
</dbReference>
<comment type="cofactor">
    <cofactor evidence="1 6">
        <name>Mg(2+)</name>
        <dbReference type="ChEBI" id="CHEBI:18420"/>
    </cofactor>
</comment>
<dbReference type="PIRSF" id="PIRSF031051">
    <property type="entry name" value="PyrdxlP_Pase_PHOSPHO2"/>
    <property type="match status" value="1"/>
</dbReference>
<sequence length="230" mass="26811">MIDNNSDPWVFEQLSKELAKKIDDLQRKVQWTDLMHMLLEELHKEGISRQQIEDALAKIPFSPAMIESLKAIKRSKGEIIILSDANTEYIDIILKAYGVRDLISLIISNPASWDENGRLHVKRLIPLEDPHGCENECAVNLCKGRELVNYLSLHPKKFDQIFYVGDSYNDFCPATKINDVLLIRKGFYLEKFLTSSTFKRELNPKIVYWQDGNDFLKNIQLEFKLEFKFE</sequence>
<dbReference type="NCBIfam" id="TIGR01488">
    <property type="entry name" value="HAD-SF-IB"/>
    <property type="match status" value="1"/>
</dbReference>
<gene>
    <name evidence="7" type="ORF">FCALED_LOCUS8659</name>
</gene>
<evidence type="ECO:0000256" key="1">
    <source>
        <dbReference type="ARBA" id="ARBA00001946"/>
    </source>
</evidence>
<organism evidence="7 8">
    <name type="scientific">Funneliformis caledonium</name>
    <dbReference type="NCBI Taxonomy" id="1117310"/>
    <lineage>
        <taxon>Eukaryota</taxon>
        <taxon>Fungi</taxon>
        <taxon>Fungi incertae sedis</taxon>
        <taxon>Mucoromycota</taxon>
        <taxon>Glomeromycotina</taxon>
        <taxon>Glomeromycetes</taxon>
        <taxon>Glomerales</taxon>
        <taxon>Glomeraceae</taxon>
        <taxon>Funneliformis</taxon>
    </lineage>
</organism>
<name>A0A9N9CG75_9GLOM</name>
<dbReference type="EMBL" id="CAJVPQ010002593">
    <property type="protein sequence ID" value="CAG8602482.1"/>
    <property type="molecule type" value="Genomic_DNA"/>
</dbReference>
<dbReference type="GO" id="GO:0016791">
    <property type="term" value="F:phosphatase activity"/>
    <property type="evidence" value="ECO:0007669"/>
    <property type="project" value="InterPro"/>
</dbReference>
<comment type="caution">
    <text evidence="7">The sequence shown here is derived from an EMBL/GenBank/DDBJ whole genome shotgun (WGS) entry which is preliminary data.</text>
</comment>
<evidence type="ECO:0000256" key="3">
    <source>
        <dbReference type="ARBA" id="ARBA00022801"/>
    </source>
</evidence>
<evidence type="ECO:0000256" key="5">
    <source>
        <dbReference type="PIRSR" id="PIRSR031051-2"/>
    </source>
</evidence>
<dbReference type="Gene3D" id="3.40.50.1000">
    <property type="entry name" value="HAD superfamily/HAD-like"/>
    <property type="match status" value="1"/>
</dbReference>
<dbReference type="SUPFAM" id="SSF56784">
    <property type="entry name" value="HAD-like"/>
    <property type="match status" value="1"/>
</dbReference>
<dbReference type="InterPro" id="IPR023214">
    <property type="entry name" value="HAD_sf"/>
</dbReference>
<feature type="binding site" evidence="5">
    <location>
        <position position="7"/>
    </location>
    <ligand>
        <name>substrate</name>
    </ligand>
</feature>
<dbReference type="InterPro" id="IPR006384">
    <property type="entry name" value="HAD_hydro_PyrdxlP_Pase-like"/>
</dbReference>
<dbReference type="AlphaFoldDB" id="A0A9N9CG75"/>
<dbReference type="NCBIfam" id="TIGR01489">
    <property type="entry name" value="DKMTPPase-SF"/>
    <property type="match status" value="1"/>
</dbReference>
<dbReference type="InterPro" id="IPR036412">
    <property type="entry name" value="HAD-like_sf"/>
</dbReference>
<keyword evidence="8" id="KW-1185">Reference proteome</keyword>
<dbReference type="PANTHER" id="PTHR20889:SF12">
    <property type="entry name" value="LP01149P"/>
    <property type="match status" value="1"/>
</dbReference>
<dbReference type="PANTHER" id="PTHR20889">
    <property type="entry name" value="PHOSPHATASE, ORPHAN 1, 2"/>
    <property type="match status" value="1"/>
</dbReference>
<dbReference type="InterPro" id="IPR016965">
    <property type="entry name" value="Pase_PHOSPHO-typ"/>
</dbReference>
<keyword evidence="3" id="KW-0378">Hydrolase</keyword>
<reference evidence="7" key="1">
    <citation type="submission" date="2021-06" db="EMBL/GenBank/DDBJ databases">
        <authorList>
            <person name="Kallberg Y."/>
            <person name="Tangrot J."/>
            <person name="Rosling A."/>
        </authorList>
    </citation>
    <scope>NUCLEOTIDE SEQUENCE</scope>
    <source>
        <strain evidence="7">UK204</strain>
    </source>
</reference>
<accession>A0A9N9CG75</accession>
<keyword evidence="2 6" id="KW-0479">Metal-binding</keyword>
<evidence type="ECO:0000256" key="4">
    <source>
        <dbReference type="ARBA" id="ARBA00022842"/>
    </source>
</evidence>